<feature type="compositionally biased region" description="Basic residues" evidence="1">
    <location>
        <begin position="1"/>
        <end position="12"/>
    </location>
</feature>
<evidence type="ECO:0000313" key="2">
    <source>
        <dbReference type="EMBL" id="KAG7054569.1"/>
    </source>
</evidence>
<reference evidence="2" key="1">
    <citation type="submission" date="2021-05" db="EMBL/GenBank/DDBJ databases">
        <title>Comparative genomics of three Colletotrichum scovillei strains and genetic complementation revealed genes involved fungal growth and virulence on chili pepper.</title>
        <authorList>
            <person name="Hsieh D.-K."/>
            <person name="Chuang S.-C."/>
            <person name="Chen C.-Y."/>
            <person name="Chao Y.-T."/>
            <person name="Lu M.-Y.J."/>
            <person name="Lee M.-H."/>
            <person name="Shih M.-C."/>
        </authorList>
    </citation>
    <scope>NUCLEOTIDE SEQUENCE</scope>
    <source>
        <strain evidence="2">Coll-153</strain>
    </source>
</reference>
<name>A0A9P7RE97_9PEZI</name>
<dbReference type="AlphaFoldDB" id="A0A9P7RE97"/>
<dbReference type="Proteomes" id="UP000699042">
    <property type="component" value="Unassembled WGS sequence"/>
</dbReference>
<accession>A0A9P7RE97</accession>
<gene>
    <name evidence="2" type="ORF">JMJ77_007047</name>
</gene>
<feature type="region of interest" description="Disordered" evidence="1">
    <location>
        <begin position="1"/>
        <end position="20"/>
    </location>
</feature>
<proteinExistence type="predicted"/>
<evidence type="ECO:0000256" key="1">
    <source>
        <dbReference type="SAM" id="MobiDB-lite"/>
    </source>
</evidence>
<protein>
    <submittedName>
        <fullName evidence="2">Uncharacterized protein</fullName>
    </submittedName>
</protein>
<keyword evidence="3" id="KW-1185">Reference proteome</keyword>
<dbReference type="EMBL" id="JAESDN010000002">
    <property type="protein sequence ID" value="KAG7054569.1"/>
    <property type="molecule type" value="Genomic_DNA"/>
</dbReference>
<evidence type="ECO:0000313" key="3">
    <source>
        <dbReference type="Proteomes" id="UP000699042"/>
    </source>
</evidence>
<comment type="caution">
    <text evidence="2">The sequence shown here is derived from an EMBL/GenBank/DDBJ whole genome shotgun (WGS) entry which is preliminary data.</text>
</comment>
<sequence>MQNSNKRVRRQLARPSAEPVLHQTSWMSRLTAPALPNGCPNFPSFAPNTPNLIPILRILYSFLFSYAYTIASRALRGVAPFSSAF</sequence>
<organism evidence="2 3">
    <name type="scientific">Colletotrichum scovillei</name>
    <dbReference type="NCBI Taxonomy" id="1209932"/>
    <lineage>
        <taxon>Eukaryota</taxon>
        <taxon>Fungi</taxon>
        <taxon>Dikarya</taxon>
        <taxon>Ascomycota</taxon>
        <taxon>Pezizomycotina</taxon>
        <taxon>Sordariomycetes</taxon>
        <taxon>Hypocreomycetidae</taxon>
        <taxon>Glomerellales</taxon>
        <taxon>Glomerellaceae</taxon>
        <taxon>Colletotrichum</taxon>
        <taxon>Colletotrichum acutatum species complex</taxon>
    </lineage>
</organism>